<dbReference type="InterPro" id="IPR011047">
    <property type="entry name" value="Quinoprotein_ADH-like_sf"/>
</dbReference>
<feature type="non-terminal residue" evidence="6">
    <location>
        <position position="292"/>
    </location>
</feature>
<accession>A0A938BLR4</accession>
<evidence type="ECO:0000256" key="3">
    <source>
        <dbReference type="ARBA" id="ARBA00023002"/>
    </source>
</evidence>
<dbReference type="GO" id="GO:0016491">
    <property type="term" value="F:oxidoreductase activity"/>
    <property type="evidence" value="ECO:0007669"/>
    <property type="project" value="UniProtKB-KW"/>
</dbReference>
<comment type="similarity">
    <text evidence="2">Belongs to the bacterial PQQ dehydrogenase family.</text>
</comment>
<gene>
    <name evidence="6" type="ORF">FJZ00_10475</name>
</gene>
<evidence type="ECO:0000256" key="2">
    <source>
        <dbReference type="ARBA" id="ARBA00008156"/>
    </source>
</evidence>
<dbReference type="Pfam" id="PF01011">
    <property type="entry name" value="PQQ"/>
    <property type="match status" value="1"/>
</dbReference>
<sequence length="292" mass="31678">MRLSLPKARWLPGLTLVLSCGAAASGADWPVHGHTPAEQRFSPLKRVNADNVERVGFAWQALLDSSRGLQATPVVVNGVMYVTSTWSRVFALDPRTGAIHWTFDPKVPKTWAMKGCCDVVNRGVAVADGRVFVGTYDGRLLALQARNGSVLWDVNTIDRSKPYTITGAPRVVGDKVVIGNGGADFGARGYFSAYDTTTGKMKWRFYTVPASANGPFEHVELEMAARTWDPNSRWDMGGGGTVWDSMSWDPDLNLLYVGTGNGSPWPAFQRSPAGGDNLFLSTILAINPDTGR</sequence>
<dbReference type="AlphaFoldDB" id="A0A938BLR4"/>
<dbReference type="EMBL" id="VGJX01000632">
    <property type="protein sequence ID" value="MBM3275571.1"/>
    <property type="molecule type" value="Genomic_DNA"/>
</dbReference>
<dbReference type="InterPro" id="IPR002372">
    <property type="entry name" value="PQQ_rpt_dom"/>
</dbReference>
<dbReference type="InterPro" id="IPR018391">
    <property type="entry name" value="PQQ_b-propeller_rpt"/>
</dbReference>
<feature type="signal peptide" evidence="4">
    <location>
        <begin position="1"/>
        <end position="24"/>
    </location>
</feature>
<evidence type="ECO:0000313" key="6">
    <source>
        <dbReference type="EMBL" id="MBM3275571.1"/>
    </source>
</evidence>
<evidence type="ECO:0000256" key="1">
    <source>
        <dbReference type="ARBA" id="ARBA00001931"/>
    </source>
</evidence>
<comment type="cofactor">
    <cofactor evidence="1">
        <name>pyrroloquinoline quinone</name>
        <dbReference type="ChEBI" id="CHEBI:58442"/>
    </cofactor>
</comment>
<evidence type="ECO:0000313" key="7">
    <source>
        <dbReference type="Proteomes" id="UP000703893"/>
    </source>
</evidence>
<keyword evidence="3" id="KW-0560">Oxidoreductase</keyword>
<comment type="caution">
    <text evidence="6">The sequence shown here is derived from an EMBL/GenBank/DDBJ whole genome shotgun (WGS) entry which is preliminary data.</text>
</comment>
<name>A0A938BLR4_9BACT</name>
<proteinExistence type="inferred from homology"/>
<dbReference type="Gene3D" id="2.140.10.10">
    <property type="entry name" value="Quinoprotein alcohol dehydrogenase-like superfamily"/>
    <property type="match status" value="1"/>
</dbReference>
<reference evidence="6 7" key="1">
    <citation type="submission" date="2019-03" db="EMBL/GenBank/DDBJ databases">
        <title>Lake Tanganyika Metagenome-Assembled Genomes (MAGs).</title>
        <authorList>
            <person name="Tran P."/>
        </authorList>
    </citation>
    <scope>NUCLEOTIDE SEQUENCE [LARGE SCALE GENOMIC DNA]</scope>
    <source>
        <strain evidence="6">K_DeepCast_65m_m2_236</strain>
    </source>
</reference>
<evidence type="ECO:0000256" key="4">
    <source>
        <dbReference type="SAM" id="SignalP"/>
    </source>
</evidence>
<dbReference type="PANTHER" id="PTHR32303">
    <property type="entry name" value="QUINOPROTEIN ALCOHOL DEHYDROGENASE (CYTOCHROME C)"/>
    <property type="match status" value="1"/>
</dbReference>
<feature type="chain" id="PRO_5038110591" evidence="4">
    <location>
        <begin position="25"/>
        <end position="292"/>
    </location>
</feature>
<dbReference type="PROSITE" id="PS51257">
    <property type="entry name" value="PROKAR_LIPOPROTEIN"/>
    <property type="match status" value="1"/>
</dbReference>
<keyword evidence="4" id="KW-0732">Signal</keyword>
<feature type="domain" description="Pyrrolo-quinoline quinone repeat" evidence="5">
    <location>
        <begin position="29"/>
        <end position="292"/>
    </location>
</feature>
<dbReference type="SMART" id="SM00564">
    <property type="entry name" value="PQQ"/>
    <property type="match status" value="3"/>
</dbReference>
<evidence type="ECO:0000259" key="5">
    <source>
        <dbReference type="Pfam" id="PF01011"/>
    </source>
</evidence>
<organism evidence="6 7">
    <name type="scientific">Candidatus Tanganyikabacteria bacterium</name>
    <dbReference type="NCBI Taxonomy" id="2961651"/>
    <lineage>
        <taxon>Bacteria</taxon>
        <taxon>Bacillati</taxon>
        <taxon>Candidatus Sericytochromatia</taxon>
        <taxon>Candidatus Tanganyikabacteria</taxon>
    </lineage>
</organism>
<dbReference type="Proteomes" id="UP000703893">
    <property type="component" value="Unassembled WGS sequence"/>
</dbReference>
<dbReference type="SUPFAM" id="SSF50998">
    <property type="entry name" value="Quinoprotein alcohol dehydrogenase-like"/>
    <property type="match status" value="1"/>
</dbReference>
<protein>
    <submittedName>
        <fullName evidence="6">PQQ-binding-like beta-propeller repeat protein</fullName>
    </submittedName>
</protein>